<dbReference type="AlphaFoldDB" id="A0A1H9C3A9"/>
<accession>A0A1H9C3A9</accession>
<name>A0A1H9C3A9_9ACTN</name>
<dbReference type="RefSeq" id="WP_093656882.1">
    <property type="nucleotide sequence ID" value="NZ_FOET01000003.1"/>
</dbReference>
<keyword evidence="3" id="KW-1185">Reference proteome</keyword>
<evidence type="ECO:0000256" key="1">
    <source>
        <dbReference type="SAM" id="Phobius"/>
    </source>
</evidence>
<keyword evidence="1" id="KW-0472">Membrane</keyword>
<keyword evidence="1" id="KW-0812">Transmembrane</keyword>
<gene>
    <name evidence="2" type="ORF">SAMN05216481_10316</name>
</gene>
<keyword evidence="1" id="KW-1133">Transmembrane helix</keyword>
<protein>
    <submittedName>
        <fullName evidence="2">Uncharacterized protein</fullName>
    </submittedName>
</protein>
<evidence type="ECO:0000313" key="2">
    <source>
        <dbReference type="EMBL" id="SEP95584.1"/>
    </source>
</evidence>
<organism evidence="2 3">
    <name type="scientific">Streptomyces radiopugnans</name>
    <dbReference type="NCBI Taxonomy" id="403935"/>
    <lineage>
        <taxon>Bacteria</taxon>
        <taxon>Bacillati</taxon>
        <taxon>Actinomycetota</taxon>
        <taxon>Actinomycetes</taxon>
        <taxon>Kitasatosporales</taxon>
        <taxon>Streptomycetaceae</taxon>
        <taxon>Streptomyces</taxon>
    </lineage>
</organism>
<sequence>MIDLQKVARGADVFLDLAGVVIGSLMLVIGVETYRDGGSMGWPIAGSVLLLINLWVASRRFVRRGRSTPSP</sequence>
<feature type="transmembrane region" description="Helical" evidence="1">
    <location>
        <begin position="12"/>
        <end position="34"/>
    </location>
</feature>
<reference evidence="2 3" key="1">
    <citation type="submission" date="2016-10" db="EMBL/GenBank/DDBJ databases">
        <authorList>
            <person name="de Groot N.N."/>
        </authorList>
    </citation>
    <scope>NUCLEOTIDE SEQUENCE [LARGE SCALE GENOMIC DNA]</scope>
    <source>
        <strain evidence="2 3">CGMCC 4.3519</strain>
    </source>
</reference>
<feature type="transmembrane region" description="Helical" evidence="1">
    <location>
        <begin position="40"/>
        <end position="57"/>
    </location>
</feature>
<dbReference type="Proteomes" id="UP000199055">
    <property type="component" value="Unassembled WGS sequence"/>
</dbReference>
<proteinExistence type="predicted"/>
<evidence type="ECO:0000313" key="3">
    <source>
        <dbReference type="Proteomes" id="UP000199055"/>
    </source>
</evidence>
<dbReference type="EMBL" id="FOET01000003">
    <property type="protein sequence ID" value="SEP95584.1"/>
    <property type="molecule type" value="Genomic_DNA"/>
</dbReference>